<dbReference type="AlphaFoldDB" id="A0A3N2RQS6"/>
<dbReference type="EMBL" id="RHFN01000038">
    <property type="protein sequence ID" value="ROU09862.1"/>
    <property type="molecule type" value="Genomic_DNA"/>
</dbReference>
<dbReference type="OrthoDB" id="9926568at2"/>
<gene>
    <name evidence="1" type="ORF">EB837_23690</name>
</gene>
<evidence type="ECO:0000313" key="2">
    <source>
        <dbReference type="Proteomes" id="UP000268051"/>
    </source>
</evidence>
<dbReference type="Proteomes" id="UP000268051">
    <property type="component" value="Unassembled WGS sequence"/>
</dbReference>
<organism evidence="1 2">
    <name type="scientific">Kluyvera ascorbata</name>
    <dbReference type="NCBI Taxonomy" id="51288"/>
    <lineage>
        <taxon>Bacteria</taxon>
        <taxon>Pseudomonadati</taxon>
        <taxon>Pseudomonadota</taxon>
        <taxon>Gammaproteobacteria</taxon>
        <taxon>Enterobacterales</taxon>
        <taxon>Enterobacteriaceae</taxon>
        <taxon>Kluyvera</taxon>
    </lineage>
</organism>
<protein>
    <submittedName>
        <fullName evidence="1">Uncharacterized protein</fullName>
    </submittedName>
</protein>
<accession>A0A3N2RQS6</accession>
<comment type="caution">
    <text evidence="1">The sequence shown here is derived from an EMBL/GenBank/DDBJ whole genome shotgun (WGS) entry which is preliminary data.</text>
</comment>
<evidence type="ECO:0000313" key="1">
    <source>
        <dbReference type="EMBL" id="ROU09862.1"/>
    </source>
</evidence>
<name>A0A3N2RQS6_9ENTR</name>
<sequence>MVSLFVFAVSANAYSQMIPNTKNIDVYNKQLKETKRIFSETQGTLTEATPVFDMYKKLGYTTPEVIAISKRFIQLENDAAKLYGKDLISNPTPFSSCAMLPSTAYSIWMARLNAKTNDDVEMVNSLGQSYIKSGKECVSAMKNPPPDMIEESDDLEIIDVDTP</sequence>
<reference evidence="1 2" key="1">
    <citation type="submission" date="2018-10" db="EMBL/GenBank/DDBJ databases">
        <title>Horizontal transference of carbapenem resistance between Klebsiella pneumoniae and Kluyvera ascorbata during abdominal infection: a case report.</title>
        <authorList>
            <person name="Raro O.H.F."/>
            <person name="Lima-Morales D."/>
            <person name="Barth A.L."/>
            <person name="Paim T.G.S."/>
            <person name="Mott M.P."/>
            <person name="Riche C.V.W."/>
            <person name="Teixeira U.F."/>
            <person name="Waechter F."/>
            <person name="Dias C.A.G."/>
        </authorList>
    </citation>
    <scope>NUCLEOTIDE SEQUENCE [LARGE SCALE GENOMIC DNA]</scope>
    <source>
        <strain evidence="1 2">OT2</strain>
    </source>
</reference>
<proteinExistence type="predicted"/>